<evidence type="ECO:0000313" key="2">
    <source>
        <dbReference type="EMBL" id="OCX16611.1"/>
    </source>
</evidence>
<dbReference type="PANTHER" id="PTHR30203:SF24">
    <property type="entry name" value="BLR4935 PROTEIN"/>
    <property type="match status" value="1"/>
</dbReference>
<dbReference type="STRING" id="1566387.QV13_16340"/>
<feature type="chain" id="PRO_5008659559" evidence="1">
    <location>
        <begin position="23"/>
        <end position="465"/>
    </location>
</feature>
<keyword evidence="3" id="KW-1185">Reference proteome</keyword>
<dbReference type="EMBL" id="MDEO01000033">
    <property type="protein sequence ID" value="OCX16611.1"/>
    <property type="molecule type" value="Genomic_DNA"/>
</dbReference>
<sequence>MSRQFARLGGVSLLALTLAGCASFTKDGGMSPVGAQVSSALGANAVKIASKADAQAANARVRALLAKPLSADSAVQVALLGNRNLQAEYNALGISEAAFVEASLPPNPGISLGGTLREGSLEIERRVVGSLLSLLTLPARKAIAEKEFEAARYRAVGATFRQAANARKAYYKAVAARHRVAYLERARASADAAADLTRKLGETGAATKLDQARAGAFNAETSSQLATARLEAGVTREALTRELGLWGADTTYKIPDRLPGLPKKLQTSDQAETEAIRKRVDLISARLELDALARQLKLDNATRYVSAFQLAGFANFERTKNDHGEVEKDYPKGGVLDLELEIPIFDLGETTRRRNAETYMQAVNRFAAKAVNIRSEARAALLAYRAANDIARQYRGSIIPLRKVISEEAQLQYNGMLIDVFELLTTTREGIETNVAAIEAQRDALLAGVDYQSAIIGGGSGGGDE</sequence>
<dbReference type="Proteomes" id="UP000094412">
    <property type="component" value="Unassembled WGS sequence"/>
</dbReference>
<accession>A0A1C2DPC2</accession>
<dbReference type="SUPFAM" id="SSF56954">
    <property type="entry name" value="Outer membrane efflux proteins (OEP)"/>
    <property type="match status" value="1"/>
</dbReference>
<proteinExistence type="predicted"/>
<feature type="signal peptide" evidence="1">
    <location>
        <begin position="1"/>
        <end position="22"/>
    </location>
</feature>
<keyword evidence="1" id="KW-0732">Signal</keyword>
<dbReference type="PANTHER" id="PTHR30203">
    <property type="entry name" value="OUTER MEMBRANE CATION EFFLUX PROTEIN"/>
    <property type="match status" value="1"/>
</dbReference>
<reference evidence="2 3" key="1">
    <citation type="submission" date="2016-08" db="EMBL/GenBank/DDBJ databases">
        <title>Whole genome sequence of Mesorhizobium sp. strain UASWS1009 isolated from industrial sewage.</title>
        <authorList>
            <person name="Crovadore J."/>
            <person name="Calmin G."/>
            <person name="Chablais R."/>
            <person name="Cochard B."/>
            <person name="Lefort F."/>
        </authorList>
    </citation>
    <scope>NUCLEOTIDE SEQUENCE [LARGE SCALE GENOMIC DNA]</scope>
    <source>
        <strain evidence="2 3">UASWS1009</strain>
    </source>
</reference>
<dbReference type="GO" id="GO:0015562">
    <property type="term" value="F:efflux transmembrane transporter activity"/>
    <property type="evidence" value="ECO:0007669"/>
    <property type="project" value="InterPro"/>
</dbReference>
<dbReference type="AlphaFoldDB" id="A0A1C2DPC2"/>
<comment type="caution">
    <text evidence="2">The sequence shown here is derived from an EMBL/GenBank/DDBJ whole genome shotgun (WGS) entry which is preliminary data.</text>
</comment>
<evidence type="ECO:0000313" key="3">
    <source>
        <dbReference type="Proteomes" id="UP000094412"/>
    </source>
</evidence>
<dbReference type="PROSITE" id="PS51257">
    <property type="entry name" value="PROKAR_LIPOPROTEIN"/>
    <property type="match status" value="1"/>
</dbReference>
<name>A0A1C2DPC2_9HYPH</name>
<evidence type="ECO:0000256" key="1">
    <source>
        <dbReference type="SAM" id="SignalP"/>
    </source>
</evidence>
<gene>
    <name evidence="2" type="ORF">QV13_16340</name>
</gene>
<protein>
    <submittedName>
        <fullName evidence="2">Copper resistance protein</fullName>
    </submittedName>
</protein>
<organism evidence="2 3">
    <name type="scientific">Mesorhizobium hungaricum</name>
    <dbReference type="NCBI Taxonomy" id="1566387"/>
    <lineage>
        <taxon>Bacteria</taxon>
        <taxon>Pseudomonadati</taxon>
        <taxon>Pseudomonadota</taxon>
        <taxon>Alphaproteobacteria</taxon>
        <taxon>Hyphomicrobiales</taxon>
        <taxon>Phyllobacteriaceae</taxon>
        <taxon>Mesorhizobium</taxon>
    </lineage>
</organism>
<dbReference type="Gene3D" id="1.20.1600.10">
    <property type="entry name" value="Outer membrane efflux proteins (OEP)"/>
    <property type="match status" value="1"/>
</dbReference>
<dbReference type="InterPro" id="IPR010131">
    <property type="entry name" value="MdtP/NodT-like"/>
</dbReference>